<evidence type="ECO:0000256" key="6">
    <source>
        <dbReference type="ARBA" id="ARBA00022723"/>
    </source>
</evidence>
<dbReference type="GO" id="GO:0020037">
    <property type="term" value="F:heme binding"/>
    <property type="evidence" value="ECO:0007669"/>
    <property type="project" value="InterPro"/>
</dbReference>
<sequence>MPYGDRWRKMRRATHDNLNIREAQIYKPMQEEEASRLLSYFLRDPDDWEQHFRRTAASTAMGAIYGRPLVDSSTDAMVAHINELVHTLTRSATPGAHLVEVFPSMLYIPECFAKWKRDGKKLHKYWSTVLHDFTMEVQHKAQSGKSLPCLVANLLENSDKYDMSRHEIAWLAGMLVFAGSETVTTFLNF</sequence>
<evidence type="ECO:0000256" key="8">
    <source>
        <dbReference type="ARBA" id="ARBA00023002"/>
    </source>
</evidence>
<keyword evidence="6" id="KW-0479">Metal-binding</keyword>
<comment type="subcellular location">
    <subcellularLocation>
        <location evidence="2">Membrane</location>
        <topology evidence="2">Single-pass membrane protein</topology>
    </subcellularLocation>
</comment>
<dbReference type="AlphaFoldDB" id="A0A2R6NVY0"/>
<evidence type="ECO:0000256" key="1">
    <source>
        <dbReference type="ARBA" id="ARBA00001971"/>
    </source>
</evidence>
<keyword evidence="9" id="KW-0408">Iron</keyword>
<keyword evidence="4" id="KW-0349">Heme</keyword>
<name>A0A2R6NVY0_9APHY</name>
<dbReference type="STRING" id="98765.A0A2R6NVY0"/>
<evidence type="ECO:0000256" key="4">
    <source>
        <dbReference type="ARBA" id="ARBA00022617"/>
    </source>
</evidence>
<keyword evidence="11" id="KW-0472">Membrane</keyword>
<evidence type="ECO:0000256" key="7">
    <source>
        <dbReference type="ARBA" id="ARBA00022989"/>
    </source>
</evidence>
<evidence type="ECO:0000256" key="10">
    <source>
        <dbReference type="ARBA" id="ARBA00023033"/>
    </source>
</evidence>
<dbReference type="GO" id="GO:0005506">
    <property type="term" value="F:iron ion binding"/>
    <property type="evidence" value="ECO:0007669"/>
    <property type="project" value="InterPro"/>
</dbReference>
<dbReference type="PANTHER" id="PTHR46300">
    <property type="entry name" value="P450, PUTATIVE (EUROFUNG)-RELATED-RELATED"/>
    <property type="match status" value="1"/>
</dbReference>
<dbReference type="InterPro" id="IPR001128">
    <property type="entry name" value="Cyt_P450"/>
</dbReference>
<evidence type="ECO:0008006" key="14">
    <source>
        <dbReference type="Google" id="ProtNLM"/>
    </source>
</evidence>
<dbReference type="Proteomes" id="UP000186601">
    <property type="component" value="Unassembled WGS sequence"/>
</dbReference>
<evidence type="ECO:0000256" key="3">
    <source>
        <dbReference type="ARBA" id="ARBA00010617"/>
    </source>
</evidence>
<protein>
    <recommendedName>
        <fullName evidence="14">Cytochrome P450</fullName>
    </recommendedName>
</protein>
<evidence type="ECO:0000313" key="13">
    <source>
        <dbReference type="Proteomes" id="UP000186601"/>
    </source>
</evidence>
<keyword evidence="5" id="KW-0812">Transmembrane</keyword>
<dbReference type="Pfam" id="PF00067">
    <property type="entry name" value="p450"/>
    <property type="match status" value="1"/>
</dbReference>
<dbReference type="EMBL" id="MLYV02000768">
    <property type="protein sequence ID" value="PSR77913.1"/>
    <property type="molecule type" value="Genomic_DNA"/>
</dbReference>
<evidence type="ECO:0000256" key="9">
    <source>
        <dbReference type="ARBA" id="ARBA00023004"/>
    </source>
</evidence>
<dbReference type="InterPro" id="IPR050364">
    <property type="entry name" value="Cytochrome_P450_fung"/>
</dbReference>
<keyword evidence="8" id="KW-0560">Oxidoreductase</keyword>
<comment type="caution">
    <text evidence="12">The sequence shown here is derived from an EMBL/GenBank/DDBJ whole genome shotgun (WGS) entry which is preliminary data.</text>
</comment>
<comment type="similarity">
    <text evidence="3">Belongs to the cytochrome P450 family.</text>
</comment>
<organism evidence="12 13">
    <name type="scientific">Hermanssonia centrifuga</name>
    <dbReference type="NCBI Taxonomy" id="98765"/>
    <lineage>
        <taxon>Eukaryota</taxon>
        <taxon>Fungi</taxon>
        <taxon>Dikarya</taxon>
        <taxon>Basidiomycota</taxon>
        <taxon>Agaricomycotina</taxon>
        <taxon>Agaricomycetes</taxon>
        <taxon>Polyporales</taxon>
        <taxon>Meruliaceae</taxon>
        <taxon>Hermanssonia</taxon>
    </lineage>
</organism>
<dbReference type="PANTHER" id="PTHR46300:SF7">
    <property type="entry name" value="P450, PUTATIVE (EUROFUNG)-RELATED"/>
    <property type="match status" value="1"/>
</dbReference>
<dbReference type="GO" id="GO:0004497">
    <property type="term" value="F:monooxygenase activity"/>
    <property type="evidence" value="ECO:0007669"/>
    <property type="project" value="UniProtKB-KW"/>
</dbReference>
<evidence type="ECO:0000256" key="11">
    <source>
        <dbReference type="ARBA" id="ARBA00023136"/>
    </source>
</evidence>
<keyword evidence="13" id="KW-1185">Reference proteome</keyword>
<proteinExistence type="inferred from homology"/>
<evidence type="ECO:0000256" key="2">
    <source>
        <dbReference type="ARBA" id="ARBA00004167"/>
    </source>
</evidence>
<dbReference type="GO" id="GO:0016705">
    <property type="term" value="F:oxidoreductase activity, acting on paired donors, with incorporation or reduction of molecular oxygen"/>
    <property type="evidence" value="ECO:0007669"/>
    <property type="project" value="InterPro"/>
</dbReference>
<accession>A0A2R6NVY0</accession>
<dbReference type="SUPFAM" id="SSF48264">
    <property type="entry name" value="Cytochrome P450"/>
    <property type="match status" value="1"/>
</dbReference>
<keyword evidence="7" id="KW-1133">Transmembrane helix</keyword>
<dbReference type="InterPro" id="IPR036396">
    <property type="entry name" value="Cyt_P450_sf"/>
</dbReference>
<dbReference type="GO" id="GO:0016020">
    <property type="term" value="C:membrane"/>
    <property type="evidence" value="ECO:0007669"/>
    <property type="project" value="UniProtKB-SubCell"/>
</dbReference>
<dbReference type="OrthoDB" id="2789670at2759"/>
<dbReference type="Gene3D" id="1.10.630.10">
    <property type="entry name" value="Cytochrome P450"/>
    <property type="match status" value="1"/>
</dbReference>
<evidence type="ECO:0000256" key="5">
    <source>
        <dbReference type="ARBA" id="ARBA00022692"/>
    </source>
</evidence>
<keyword evidence="10" id="KW-0503">Monooxygenase</keyword>
<comment type="cofactor">
    <cofactor evidence="1">
        <name>heme</name>
        <dbReference type="ChEBI" id="CHEBI:30413"/>
    </cofactor>
</comment>
<gene>
    <name evidence="12" type="ORF">PHLCEN_2v7655</name>
</gene>
<evidence type="ECO:0000313" key="12">
    <source>
        <dbReference type="EMBL" id="PSR77913.1"/>
    </source>
</evidence>
<reference evidence="12 13" key="1">
    <citation type="submission" date="2018-02" db="EMBL/GenBank/DDBJ databases">
        <title>Genome sequence of the basidiomycete white-rot fungus Phlebia centrifuga.</title>
        <authorList>
            <person name="Granchi Z."/>
            <person name="Peng M."/>
            <person name="de Vries R.P."/>
            <person name="Hilden K."/>
            <person name="Makela M.R."/>
            <person name="Grigoriev I."/>
            <person name="Riley R."/>
        </authorList>
    </citation>
    <scope>NUCLEOTIDE SEQUENCE [LARGE SCALE GENOMIC DNA]</scope>
    <source>
        <strain evidence="12 13">FBCC195</strain>
    </source>
</reference>